<dbReference type="PANTHER" id="PTHR38797">
    <property type="entry name" value="NUCLEAR PORE COMPLEX PROTEIN NUP85-RELATED"/>
    <property type="match status" value="1"/>
</dbReference>
<evidence type="ECO:0000313" key="1">
    <source>
        <dbReference type="EMBL" id="KFH43630.1"/>
    </source>
</evidence>
<dbReference type="OrthoDB" id="5141975at2759"/>
<dbReference type="InterPro" id="IPR022085">
    <property type="entry name" value="OpdG"/>
</dbReference>
<keyword evidence="2" id="KW-1185">Reference proteome</keyword>
<name>A0A086T2P8_HAPC1</name>
<comment type="caution">
    <text evidence="1">The sequence shown here is derived from an EMBL/GenBank/DDBJ whole genome shotgun (WGS) entry which is preliminary data.</text>
</comment>
<organism evidence="1 2">
    <name type="scientific">Hapsidospora chrysogenum (strain ATCC 11550 / CBS 779.69 / DSM 880 / IAM 14645 / JCM 23072 / IMI 49137)</name>
    <name type="common">Acremonium chrysogenum</name>
    <dbReference type="NCBI Taxonomy" id="857340"/>
    <lineage>
        <taxon>Eukaryota</taxon>
        <taxon>Fungi</taxon>
        <taxon>Dikarya</taxon>
        <taxon>Ascomycota</taxon>
        <taxon>Pezizomycotina</taxon>
        <taxon>Sordariomycetes</taxon>
        <taxon>Hypocreomycetidae</taxon>
        <taxon>Hypocreales</taxon>
        <taxon>Bionectriaceae</taxon>
        <taxon>Hapsidospora</taxon>
    </lineage>
</organism>
<dbReference type="AlphaFoldDB" id="A0A086T2P8"/>
<dbReference type="Proteomes" id="UP000029964">
    <property type="component" value="Unassembled WGS sequence"/>
</dbReference>
<proteinExistence type="predicted"/>
<evidence type="ECO:0000313" key="2">
    <source>
        <dbReference type="Proteomes" id="UP000029964"/>
    </source>
</evidence>
<protein>
    <submittedName>
        <fullName evidence="1">Uncharacterized protein</fullName>
    </submittedName>
</protein>
<dbReference type="EMBL" id="JPKY01000065">
    <property type="protein sequence ID" value="KFH43630.1"/>
    <property type="molecule type" value="Genomic_DNA"/>
</dbReference>
<gene>
    <name evidence="1" type="ORF">ACRE_055980</name>
</gene>
<reference evidence="2" key="1">
    <citation type="journal article" date="2014" name="Genome Announc.">
        <title>Genome sequence and annotation of Acremonium chrysogenum, producer of the beta-lactam antibiotic cephalosporin C.</title>
        <authorList>
            <person name="Terfehr D."/>
            <person name="Dahlmann T.A."/>
            <person name="Specht T."/>
            <person name="Zadra I."/>
            <person name="Kuernsteiner H."/>
            <person name="Kueck U."/>
        </authorList>
    </citation>
    <scope>NUCLEOTIDE SEQUENCE [LARGE SCALE GENOMIC DNA]</scope>
    <source>
        <strain evidence="2">ATCC 11550 / CBS 779.69 / DSM 880 / IAM 14645 / JCM 23072 / IMI 49137</strain>
    </source>
</reference>
<dbReference type="PANTHER" id="PTHR38797:SF4">
    <property type="entry name" value="NUCLEAR PORE COMPLEX PROTEIN NUP85"/>
    <property type="match status" value="1"/>
</dbReference>
<dbReference type="Pfam" id="PF12311">
    <property type="entry name" value="DUF3632"/>
    <property type="match status" value="1"/>
</dbReference>
<dbReference type="InterPro" id="IPR053204">
    <property type="entry name" value="Oxopyrrolidines_Biosynth-assoc"/>
</dbReference>
<sequence>MANDKFNLQRLLDYGLSSEDDEKVIIIFQSALQSLSEETADEQARDVASQLQRLVSSEKPITQFGSTWEAFLSVARNIPYRDHEGQGFIIKVIRVLVATPPWGDLPGLAQVMRTNWSGLVEWESFVIWQMRQALEEDLSPNAATDLRLSVASEWAIHAGPVLLRKCLVERRDVSEGDKRSRGPGPLYTGQWGIESRTLGILETEV</sequence>
<accession>A0A086T2P8</accession>
<dbReference type="HOGENOM" id="CLU_1337165_0_0_1"/>